<dbReference type="EMBL" id="CALNXJ010000023">
    <property type="protein sequence ID" value="CAH3128663.1"/>
    <property type="molecule type" value="Genomic_DNA"/>
</dbReference>
<keyword evidence="3" id="KW-1185">Reference proteome</keyword>
<evidence type="ECO:0000313" key="2">
    <source>
        <dbReference type="EMBL" id="CAH3128663.1"/>
    </source>
</evidence>
<feature type="non-terminal residue" evidence="2">
    <location>
        <position position="1"/>
    </location>
</feature>
<gene>
    <name evidence="2" type="ORF">PMEA_00013053</name>
</gene>
<evidence type="ECO:0000313" key="3">
    <source>
        <dbReference type="Proteomes" id="UP001159428"/>
    </source>
</evidence>
<comment type="caution">
    <text evidence="2">The sequence shown here is derived from an EMBL/GenBank/DDBJ whole genome shotgun (WGS) entry which is preliminary data.</text>
</comment>
<dbReference type="PANTHER" id="PTHR45737:SF6">
    <property type="entry name" value="VON WILLEBRAND FACTOR A DOMAIN-CONTAINING PROTEIN 5A"/>
    <property type="match status" value="1"/>
</dbReference>
<protein>
    <submittedName>
        <fullName evidence="2">Uncharacterized protein</fullName>
    </submittedName>
</protein>
<feature type="region of interest" description="Disordered" evidence="1">
    <location>
        <begin position="246"/>
        <end position="309"/>
    </location>
</feature>
<feature type="compositionally biased region" description="Low complexity" evidence="1">
    <location>
        <begin position="298"/>
        <end position="309"/>
    </location>
</feature>
<proteinExistence type="predicted"/>
<dbReference type="Proteomes" id="UP001159428">
    <property type="component" value="Unassembled WGS sequence"/>
</dbReference>
<accession>A0AAU9WWJ7</accession>
<name>A0AAU9WWJ7_9CNID</name>
<reference evidence="2 3" key="1">
    <citation type="submission" date="2022-05" db="EMBL/GenBank/DDBJ databases">
        <authorList>
            <consortium name="Genoscope - CEA"/>
            <person name="William W."/>
        </authorList>
    </citation>
    <scope>NUCLEOTIDE SEQUENCE [LARGE SCALE GENOMIC DNA]</scope>
</reference>
<dbReference type="PANTHER" id="PTHR45737">
    <property type="entry name" value="VON WILLEBRAND FACTOR A DOMAIN-CONTAINING PROTEIN 5A"/>
    <property type="match status" value="1"/>
</dbReference>
<evidence type="ECO:0000256" key="1">
    <source>
        <dbReference type="SAM" id="MobiDB-lite"/>
    </source>
</evidence>
<sequence>VIKTLKRALQPVIADVGVAWELESGYTVHQIPSSLPPLFSGDRLVVYGVLKVSENANDSNSINVVRLQGAIENGGQLDHKIAFTTSAVDDSLNTDNNEADVNVNHLHLLAAKTTIQEKQDEFNESRDYGQVSEEAKSYIISISKLANVVSQLTSIVAVDKDSREPVSGPLHYHELHEVSQYCGLDSAMVEYSKRSYRGKTKGGFGCFSFRSKNSPNKASKGKSKVKSKGFLSALFGSATSAEPSLKGAASLEPSSKGAASTEPVVSDVEERSEDDDNLSLGRESRRPNSKDPSTSMWKSSPSPQKSPQSALTIIGLQKASGPWDLTEQLVSLCGMSRDDLIKGCPEEIAADTAEGKLLWATALALVLLMGKYSNQKDEWEMIAEKGKKWLKKNLPSTDTFTKVLNIAAAVVGVQDIPEL</sequence>
<dbReference type="AlphaFoldDB" id="A0AAU9WWJ7"/>
<organism evidence="2 3">
    <name type="scientific">Pocillopora meandrina</name>
    <dbReference type="NCBI Taxonomy" id="46732"/>
    <lineage>
        <taxon>Eukaryota</taxon>
        <taxon>Metazoa</taxon>
        <taxon>Cnidaria</taxon>
        <taxon>Anthozoa</taxon>
        <taxon>Hexacorallia</taxon>
        <taxon>Scleractinia</taxon>
        <taxon>Astrocoeniina</taxon>
        <taxon>Pocilloporidae</taxon>
        <taxon>Pocillopora</taxon>
    </lineage>
</organism>